<gene>
    <name evidence="2" type="ORF">GPUH_LOCUS2016</name>
</gene>
<organism evidence="2 3">
    <name type="scientific">Gongylonema pulchrum</name>
    <dbReference type="NCBI Taxonomy" id="637853"/>
    <lineage>
        <taxon>Eukaryota</taxon>
        <taxon>Metazoa</taxon>
        <taxon>Ecdysozoa</taxon>
        <taxon>Nematoda</taxon>
        <taxon>Chromadorea</taxon>
        <taxon>Rhabditida</taxon>
        <taxon>Spirurina</taxon>
        <taxon>Spiruromorpha</taxon>
        <taxon>Spiruroidea</taxon>
        <taxon>Gongylonematidae</taxon>
        <taxon>Gongylonema</taxon>
    </lineage>
</organism>
<evidence type="ECO:0000313" key="2">
    <source>
        <dbReference type="EMBL" id="VDK31528.1"/>
    </source>
</evidence>
<keyword evidence="3" id="KW-1185">Reference proteome</keyword>
<name>A0A3P6QML2_9BILA</name>
<accession>A0A3P6QML2</accession>
<dbReference type="Proteomes" id="UP000271098">
    <property type="component" value="Unassembled WGS sequence"/>
</dbReference>
<protein>
    <submittedName>
        <fullName evidence="2">Uncharacterized protein</fullName>
    </submittedName>
</protein>
<reference evidence="2 3" key="1">
    <citation type="submission" date="2018-11" db="EMBL/GenBank/DDBJ databases">
        <authorList>
            <consortium name="Pathogen Informatics"/>
        </authorList>
    </citation>
    <scope>NUCLEOTIDE SEQUENCE [LARGE SCALE GENOMIC DNA]</scope>
</reference>
<dbReference type="AlphaFoldDB" id="A0A3P6QML2"/>
<proteinExistence type="predicted"/>
<dbReference type="OrthoDB" id="190434at2759"/>
<feature type="region of interest" description="Disordered" evidence="1">
    <location>
        <begin position="99"/>
        <end position="129"/>
    </location>
</feature>
<sequence>MDLMVQRDGYLIVPSYSEVMLMDPANALNQHVLPSGHIRNRNRAVTACNENVITNYGAVRNSPRRYRRNEQRRSSIRRYFVDRIPLRSRSMSLMLSKITGRSDPQAVATPSSALPRTVSGPPRSASIGGLSAAWRSSGYNSISEEAMDDCHPLIEPMRPIDEPPPPYEVALKMCAPLYERLRRSANSLTSKLNSLSQSSSKELSYKRQGRVEGQGSSKDGGEY</sequence>
<dbReference type="EMBL" id="UYRT01002787">
    <property type="protein sequence ID" value="VDK31528.1"/>
    <property type="molecule type" value="Genomic_DNA"/>
</dbReference>
<feature type="compositionally biased region" description="Low complexity" evidence="1">
    <location>
        <begin position="188"/>
        <end position="202"/>
    </location>
</feature>
<feature type="region of interest" description="Disordered" evidence="1">
    <location>
        <begin position="188"/>
        <end position="223"/>
    </location>
</feature>
<evidence type="ECO:0000256" key="1">
    <source>
        <dbReference type="SAM" id="MobiDB-lite"/>
    </source>
</evidence>
<evidence type="ECO:0000313" key="3">
    <source>
        <dbReference type="Proteomes" id="UP000271098"/>
    </source>
</evidence>